<gene>
    <name evidence="1" type="ORF">BN59_01875</name>
</gene>
<evidence type="ECO:0000313" key="1">
    <source>
        <dbReference type="EMBL" id="CDZ77591.1"/>
    </source>
</evidence>
<name>A0A078KX89_9GAMM</name>
<organism evidence="1 2">
    <name type="scientific">Legionella massiliensis</name>
    <dbReference type="NCBI Taxonomy" id="1034943"/>
    <lineage>
        <taxon>Bacteria</taxon>
        <taxon>Pseudomonadati</taxon>
        <taxon>Pseudomonadota</taxon>
        <taxon>Gammaproteobacteria</taxon>
        <taxon>Legionellales</taxon>
        <taxon>Legionellaceae</taxon>
        <taxon>Legionella</taxon>
    </lineage>
</organism>
<protein>
    <submittedName>
        <fullName evidence="1">Uncharacterized protein</fullName>
    </submittedName>
</protein>
<dbReference type="RefSeq" id="WP_052403216.1">
    <property type="nucleotide sequence ID" value="NZ_CCVW01000002.1"/>
</dbReference>
<keyword evidence="2" id="KW-1185">Reference proteome</keyword>
<dbReference type="AlphaFoldDB" id="A0A078KX89"/>
<dbReference type="STRING" id="1034943.BN59_01875"/>
<dbReference type="OrthoDB" id="5645602at2"/>
<accession>A0A078KX89</accession>
<dbReference type="eggNOG" id="ENOG5032FVE">
    <property type="taxonomic scope" value="Bacteria"/>
</dbReference>
<evidence type="ECO:0000313" key="2">
    <source>
        <dbReference type="Proteomes" id="UP000044071"/>
    </source>
</evidence>
<dbReference type="EMBL" id="CCSB01000002">
    <property type="protein sequence ID" value="CDZ77591.1"/>
    <property type="molecule type" value="Genomic_DNA"/>
</dbReference>
<sequence length="220" mass="25231">MLTIPHIMEIIQECREIGGDGLSNGVTAYIPDLEVDVLEPPCDFLGAQENPAIFVNDKTFHLLSWQHENWKENGTIALKYSFLKSSAIDIIGAIVHETGHAFNVAAKINNTEGNAYIFEIEVMLKLHETGNLKLFNCSDKDLKDFFKSRLSYYSKSTAGNPWLTQLVGTLKEQFDIEEPPKFNEKKTRHFPAERYSFFDRHWSKEQEIIERKISGMSRSQ</sequence>
<proteinExistence type="predicted"/>
<dbReference type="Proteomes" id="UP000044071">
    <property type="component" value="Unassembled WGS sequence"/>
</dbReference>
<reference evidence="1 2" key="1">
    <citation type="submission" date="2014-06" db="EMBL/GenBank/DDBJ databases">
        <authorList>
            <person name="Urmite Genomes Urmite Genomes"/>
        </authorList>
    </citation>
    <scope>NUCLEOTIDE SEQUENCE [LARGE SCALE GENOMIC DNA]</scope>
</reference>